<evidence type="ECO:0000313" key="3">
    <source>
        <dbReference type="Proteomes" id="UP000559256"/>
    </source>
</evidence>
<evidence type="ECO:0000256" key="1">
    <source>
        <dbReference type="SAM" id="MobiDB-lite"/>
    </source>
</evidence>
<dbReference type="EMBL" id="JAACJM010000066">
    <property type="protein sequence ID" value="KAF5352275.1"/>
    <property type="molecule type" value="Genomic_DNA"/>
</dbReference>
<feature type="compositionally biased region" description="Polar residues" evidence="1">
    <location>
        <begin position="407"/>
        <end position="417"/>
    </location>
</feature>
<dbReference type="OrthoDB" id="3231188at2759"/>
<feature type="compositionally biased region" description="Acidic residues" evidence="1">
    <location>
        <begin position="1"/>
        <end position="19"/>
    </location>
</feature>
<evidence type="ECO:0000313" key="2">
    <source>
        <dbReference type="EMBL" id="KAF5352275.1"/>
    </source>
</evidence>
<accession>A0A8H5D2G8</accession>
<proteinExistence type="predicted"/>
<dbReference type="InterPro" id="IPR046521">
    <property type="entry name" value="DUF6698"/>
</dbReference>
<name>A0A8H5D2G8_9AGAR</name>
<gene>
    <name evidence="2" type="ORF">D9758_011939</name>
</gene>
<feature type="region of interest" description="Disordered" evidence="1">
    <location>
        <begin position="404"/>
        <end position="481"/>
    </location>
</feature>
<dbReference type="Proteomes" id="UP000559256">
    <property type="component" value="Unassembled WGS sequence"/>
</dbReference>
<dbReference type="Pfam" id="PF20414">
    <property type="entry name" value="DUF6698"/>
    <property type="match status" value="1"/>
</dbReference>
<protein>
    <submittedName>
        <fullName evidence="2">Uncharacterized protein</fullName>
    </submittedName>
</protein>
<sequence length="481" mass="53206">MSDNDELGEFDNSHEDDNDLPTLVLPPVGASPALVYQRLQEAHLQNQTLRQRNSELRLLRGQGRKHEAPVNPTLDPWMSRITTLANRWMVMNEPWINVDIFGHPVPTDLPDPFSPARFIDKNTYTAGTIAELHRHLQEPRLQELAATFPAFKSEFRKAVNNHRTHTTDRVRQHAAIILCELSPPACIGVARSGEECADSELLKTLWTQGKKDISDEKLAPIFFPEQIINPHTTFLNEYQPRIIRINLFAPSAIKNPDAPITGKHLVGFQWGVRSVNASCIAWSAIMSFKLCFIVSPDKEFTEVGTISRIPYREHFQAYRKMIVLAESKGTPWAKSLYDFYNRRVFAGVSGMEFAASPSSSAAVDELDELMQHLMAPNPLDAAFGNTSDNLPPIISSSNAVPIIPARDSNTQTSSPSDAAQADDNDDLESVGTGSLNAPRGRGRGRGRGGSAQGKGKAKDVSSSAPEAEPERPARATRSRRT</sequence>
<keyword evidence="3" id="KW-1185">Reference proteome</keyword>
<organism evidence="2 3">
    <name type="scientific">Tetrapyrgos nigripes</name>
    <dbReference type="NCBI Taxonomy" id="182062"/>
    <lineage>
        <taxon>Eukaryota</taxon>
        <taxon>Fungi</taxon>
        <taxon>Dikarya</taxon>
        <taxon>Basidiomycota</taxon>
        <taxon>Agaricomycotina</taxon>
        <taxon>Agaricomycetes</taxon>
        <taxon>Agaricomycetidae</taxon>
        <taxon>Agaricales</taxon>
        <taxon>Marasmiineae</taxon>
        <taxon>Marasmiaceae</taxon>
        <taxon>Tetrapyrgos</taxon>
    </lineage>
</organism>
<reference evidence="2 3" key="1">
    <citation type="journal article" date="2020" name="ISME J.">
        <title>Uncovering the hidden diversity of litter-decomposition mechanisms in mushroom-forming fungi.</title>
        <authorList>
            <person name="Floudas D."/>
            <person name="Bentzer J."/>
            <person name="Ahren D."/>
            <person name="Johansson T."/>
            <person name="Persson P."/>
            <person name="Tunlid A."/>
        </authorList>
    </citation>
    <scope>NUCLEOTIDE SEQUENCE [LARGE SCALE GENOMIC DNA]</scope>
    <source>
        <strain evidence="2 3">CBS 291.85</strain>
    </source>
</reference>
<comment type="caution">
    <text evidence="2">The sequence shown here is derived from an EMBL/GenBank/DDBJ whole genome shotgun (WGS) entry which is preliminary data.</text>
</comment>
<dbReference type="AlphaFoldDB" id="A0A8H5D2G8"/>
<feature type="region of interest" description="Disordered" evidence="1">
    <location>
        <begin position="1"/>
        <end position="22"/>
    </location>
</feature>